<keyword evidence="2" id="KW-1185">Reference proteome</keyword>
<accession>W9RDY5</accession>
<evidence type="ECO:0000313" key="2">
    <source>
        <dbReference type="Proteomes" id="UP000030645"/>
    </source>
</evidence>
<dbReference type="Proteomes" id="UP000030645">
    <property type="component" value="Unassembled WGS sequence"/>
</dbReference>
<evidence type="ECO:0000313" key="1">
    <source>
        <dbReference type="EMBL" id="EXB66630.1"/>
    </source>
</evidence>
<proteinExistence type="predicted"/>
<reference evidence="2" key="1">
    <citation type="submission" date="2013-01" db="EMBL/GenBank/DDBJ databases">
        <title>Draft Genome Sequence of a Mulberry Tree, Morus notabilis C.K. Schneid.</title>
        <authorList>
            <person name="He N."/>
            <person name="Zhao S."/>
        </authorList>
    </citation>
    <scope>NUCLEOTIDE SEQUENCE</scope>
</reference>
<protein>
    <submittedName>
        <fullName evidence="1">Uncharacterized protein</fullName>
    </submittedName>
</protein>
<sequence length="374" mass="43822">MIIGFNGSSCDLLADIVFGYSFEHSRGPGRIRMTLVARVWFLQLVDIRWCCLDDDNASVVTAEDVRAWQTQYGNPEHVELWASDGNERVDEPRDYWFALYEIFLMADLKFSLPRLASKVLSYFEIVIRQLMPNSNSDSLGRYMLVARKKNKLDFREVQNLDHEWKTKFVMAHGLIDDPDYLRSSPFVWDRRIAKTKKADMSKDELAARIKRGKSSAMRGKNVSSASETPSFGYPITFSISERTPCVKEEGQIFLRDHQLVMVIAARYPAVALHNEHDKLKDLLIKEKDNARTRDVEIKDLWACLDSAKKQIAVKDSRIQEMTEYDDERYTDGYYRAQLELLRLFRDDQQEKKGLKAKSWRQLRTWIRWRMPILR</sequence>
<gene>
    <name evidence="1" type="ORF">L484_024926</name>
</gene>
<dbReference type="AlphaFoldDB" id="W9RDY5"/>
<organism evidence="1 2">
    <name type="scientific">Morus notabilis</name>
    <dbReference type="NCBI Taxonomy" id="981085"/>
    <lineage>
        <taxon>Eukaryota</taxon>
        <taxon>Viridiplantae</taxon>
        <taxon>Streptophyta</taxon>
        <taxon>Embryophyta</taxon>
        <taxon>Tracheophyta</taxon>
        <taxon>Spermatophyta</taxon>
        <taxon>Magnoliopsida</taxon>
        <taxon>eudicotyledons</taxon>
        <taxon>Gunneridae</taxon>
        <taxon>Pentapetalae</taxon>
        <taxon>rosids</taxon>
        <taxon>fabids</taxon>
        <taxon>Rosales</taxon>
        <taxon>Moraceae</taxon>
        <taxon>Moreae</taxon>
        <taxon>Morus</taxon>
    </lineage>
</organism>
<name>W9RDY5_9ROSA</name>
<dbReference type="EMBL" id="KE344550">
    <property type="protein sequence ID" value="EXB66630.1"/>
    <property type="molecule type" value="Genomic_DNA"/>
</dbReference>